<dbReference type="Pfam" id="PF14036">
    <property type="entry name" value="YlaH"/>
    <property type="match status" value="1"/>
</dbReference>
<dbReference type="AlphaFoldDB" id="A0A1E4R3Q8"/>
<evidence type="ECO:0000313" key="3">
    <source>
        <dbReference type="Proteomes" id="UP000094784"/>
    </source>
</evidence>
<sequence length="121" mass="13775">MLNWLLLNSIQASKMREGTEAEVLEDLTGISRFIYENAPNYTVAGYIAFFSVFILSAIVYQLGFARKLNLKQNIVVYLCLFIGCIFLTFFALSLPMMEGLIVAALFLGIYKIRLSRETRET</sequence>
<evidence type="ECO:0000256" key="1">
    <source>
        <dbReference type="SAM" id="Phobius"/>
    </source>
</evidence>
<feature type="transmembrane region" description="Helical" evidence="1">
    <location>
        <begin position="74"/>
        <end position="91"/>
    </location>
</feature>
<protein>
    <recommendedName>
        <fullName evidence="4">YlaH-like protein</fullName>
    </recommendedName>
</protein>
<proteinExistence type="predicted"/>
<evidence type="ECO:0008006" key="4">
    <source>
        <dbReference type="Google" id="ProtNLM"/>
    </source>
</evidence>
<dbReference type="EMBL" id="MECQ01000001">
    <property type="protein sequence ID" value="ODV55061.1"/>
    <property type="molecule type" value="Genomic_DNA"/>
</dbReference>
<reference evidence="2 3" key="1">
    <citation type="submission" date="2016-09" db="EMBL/GenBank/DDBJ databases">
        <title>Draft genome sequence of the soil isolate, Lysinibacillus fusiformis M5, a potential hypoxanthine producer.</title>
        <authorList>
            <person name="Gallegos-Monterrosa R."/>
            <person name="Maroti G."/>
            <person name="Balint B."/>
            <person name="Kovacs A.T."/>
        </authorList>
    </citation>
    <scope>NUCLEOTIDE SEQUENCE [LARGE SCALE GENOMIC DNA]</scope>
    <source>
        <strain evidence="2 3">M5</strain>
    </source>
</reference>
<comment type="caution">
    <text evidence="2">The sequence shown here is derived from an EMBL/GenBank/DDBJ whole genome shotgun (WGS) entry which is preliminary data.</text>
</comment>
<organism evidence="2 3">
    <name type="scientific">Lysinibacillus fusiformis</name>
    <dbReference type="NCBI Taxonomy" id="28031"/>
    <lineage>
        <taxon>Bacteria</taxon>
        <taxon>Bacillati</taxon>
        <taxon>Bacillota</taxon>
        <taxon>Bacilli</taxon>
        <taxon>Bacillales</taxon>
        <taxon>Bacillaceae</taxon>
        <taxon>Lysinibacillus</taxon>
    </lineage>
</organism>
<dbReference type="RefSeq" id="WP_069480246.1">
    <property type="nucleotide sequence ID" value="NZ_CP130331.1"/>
</dbReference>
<evidence type="ECO:0000313" key="2">
    <source>
        <dbReference type="EMBL" id="ODV55061.1"/>
    </source>
</evidence>
<feature type="transmembrane region" description="Helical" evidence="1">
    <location>
        <begin position="43"/>
        <end position="62"/>
    </location>
</feature>
<keyword evidence="1" id="KW-1133">Transmembrane helix</keyword>
<keyword evidence="1" id="KW-0812">Transmembrane</keyword>
<name>A0A1E4R3Q8_9BACI</name>
<keyword evidence="1" id="KW-0472">Membrane</keyword>
<dbReference type="InterPro" id="IPR025620">
    <property type="entry name" value="YlaH"/>
</dbReference>
<gene>
    <name evidence="2" type="ORF">BG258_03730</name>
</gene>
<accession>A0A1E4R3Q8</accession>
<dbReference type="Proteomes" id="UP000094784">
    <property type="component" value="Unassembled WGS sequence"/>
</dbReference>